<dbReference type="FunFam" id="1.10.45.10:FF:000001">
    <property type="entry name" value="D-lactate dehydrogenase mitochondrial"/>
    <property type="match status" value="1"/>
</dbReference>
<dbReference type="OrthoDB" id="7786253at2759"/>
<gene>
    <name evidence="12" type="ORF">PILCRDRAFT_825186</name>
</gene>
<evidence type="ECO:0000256" key="2">
    <source>
        <dbReference type="ARBA" id="ARBA00004173"/>
    </source>
</evidence>
<dbReference type="Gene3D" id="1.10.45.10">
    <property type="entry name" value="Vanillyl-alcohol Oxidase, Chain A, domain 4"/>
    <property type="match status" value="1"/>
</dbReference>
<dbReference type="InterPro" id="IPR004113">
    <property type="entry name" value="FAD-bd_oxidored_4_C"/>
</dbReference>
<dbReference type="Gene3D" id="3.30.70.2740">
    <property type="match status" value="1"/>
</dbReference>
<dbReference type="EMBL" id="KN833022">
    <property type="protein sequence ID" value="KIM77747.1"/>
    <property type="molecule type" value="Genomic_DNA"/>
</dbReference>
<dbReference type="GO" id="GO:0008720">
    <property type="term" value="F:D-lactate dehydrogenase (NAD+) activity"/>
    <property type="evidence" value="ECO:0007669"/>
    <property type="project" value="TreeGrafter"/>
</dbReference>
<keyword evidence="8" id="KW-0496">Mitochondrion</keyword>
<dbReference type="InterPro" id="IPR016166">
    <property type="entry name" value="FAD-bd_PCMH"/>
</dbReference>
<accession>A0A0C3BK75</accession>
<evidence type="ECO:0000313" key="12">
    <source>
        <dbReference type="EMBL" id="KIM77747.1"/>
    </source>
</evidence>
<proteinExistence type="inferred from homology"/>
<dbReference type="STRING" id="765440.A0A0C3BK75"/>
<dbReference type="GO" id="GO:0071949">
    <property type="term" value="F:FAD binding"/>
    <property type="evidence" value="ECO:0007669"/>
    <property type="project" value="InterPro"/>
</dbReference>
<dbReference type="GO" id="GO:1903457">
    <property type="term" value="P:lactate catabolic process"/>
    <property type="evidence" value="ECO:0007669"/>
    <property type="project" value="TreeGrafter"/>
</dbReference>
<evidence type="ECO:0000256" key="7">
    <source>
        <dbReference type="ARBA" id="ARBA00023002"/>
    </source>
</evidence>
<dbReference type="FunFam" id="3.30.465.10:FF:000014">
    <property type="entry name" value="D-lactate dehydrogenase (Cytochrome), putative"/>
    <property type="match status" value="1"/>
</dbReference>
<dbReference type="Gene3D" id="3.30.465.10">
    <property type="match status" value="1"/>
</dbReference>
<comment type="subcellular location">
    <subcellularLocation>
        <location evidence="2">Mitochondrion</location>
    </subcellularLocation>
</comment>
<dbReference type="InterPro" id="IPR016164">
    <property type="entry name" value="FAD-linked_Oxase-like_C"/>
</dbReference>
<dbReference type="Pfam" id="PF01565">
    <property type="entry name" value="FAD_binding_4"/>
    <property type="match status" value="1"/>
</dbReference>
<dbReference type="InterPro" id="IPR016171">
    <property type="entry name" value="Vanillyl_alc_oxidase_C-sub2"/>
</dbReference>
<comment type="catalytic activity">
    <reaction evidence="10">
        <text>(R)-lactate + 2 Fe(III)-[cytochrome c] = 2 Fe(II)-[cytochrome c] + pyruvate + 2 H(+)</text>
        <dbReference type="Rhea" id="RHEA:13521"/>
        <dbReference type="Rhea" id="RHEA-COMP:10350"/>
        <dbReference type="Rhea" id="RHEA-COMP:14399"/>
        <dbReference type="ChEBI" id="CHEBI:15361"/>
        <dbReference type="ChEBI" id="CHEBI:15378"/>
        <dbReference type="ChEBI" id="CHEBI:16004"/>
        <dbReference type="ChEBI" id="CHEBI:29033"/>
        <dbReference type="ChEBI" id="CHEBI:29034"/>
        <dbReference type="EC" id="1.1.2.4"/>
    </reaction>
</comment>
<feature type="domain" description="FAD-binding PCMH-type" evidence="11">
    <location>
        <begin position="113"/>
        <end position="295"/>
    </location>
</feature>
<evidence type="ECO:0000256" key="10">
    <source>
        <dbReference type="ARBA" id="ARBA00051436"/>
    </source>
</evidence>
<evidence type="ECO:0000259" key="11">
    <source>
        <dbReference type="PROSITE" id="PS51387"/>
    </source>
</evidence>
<reference evidence="13" key="2">
    <citation type="submission" date="2015-01" db="EMBL/GenBank/DDBJ databases">
        <title>Evolutionary Origins and Diversification of the Mycorrhizal Mutualists.</title>
        <authorList>
            <consortium name="DOE Joint Genome Institute"/>
            <consortium name="Mycorrhizal Genomics Consortium"/>
            <person name="Kohler A."/>
            <person name="Kuo A."/>
            <person name="Nagy L.G."/>
            <person name="Floudas D."/>
            <person name="Copeland A."/>
            <person name="Barry K.W."/>
            <person name="Cichocki N."/>
            <person name="Veneault-Fourrey C."/>
            <person name="LaButti K."/>
            <person name="Lindquist E.A."/>
            <person name="Lipzen A."/>
            <person name="Lundell T."/>
            <person name="Morin E."/>
            <person name="Murat C."/>
            <person name="Riley R."/>
            <person name="Ohm R."/>
            <person name="Sun H."/>
            <person name="Tunlid A."/>
            <person name="Henrissat B."/>
            <person name="Grigoriev I.V."/>
            <person name="Hibbett D.S."/>
            <person name="Martin F."/>
        </authorList>
    </citation>
    <scope>NUCLEOTIDE SEQUENCE [LARGE SCALE GENOMIC DNA]</scope>
    <source>
        <strain evidence="13">F 1598</strain>
    </source>
</reference>
<dbReference type="SUPFAM" id="SSF56176">
    <property type="entry name" value="FAD-binding/transporter-associated domain-like"/>
    <property type="match status" value="1"/>
</dbReference>
<keyword evidence="7" id="KW-0560">Oxidoreductase</keyword>
<keyword evidence="4" id="KW-0285">Flavoprotein</keyword>
<evidence type="ECO:0000256" key="5">
    <source>
        <dbReference type="ARBA" id="ARBA00022827"/>
    </source>
</evidence>
<dbReference type="InterPro" id="IPR036318">
    <property type="entry name" value="FAD-bd_PCMH-like_sf"/>
</dbReference>
<dbReference type="PANTHER" id="PTHR11748">
    <property type="entry name" value="D-LACTATE DEHYDROGENASE"/>
    <property type="match status" value="1"/>
</dbReference>
<dbReference type="InterPro" id="IPR016169">
    <property type="entry name" value="FAD-bd_PCMH_sub2"/>
</dbReference>
<evidence type="ECO:0000256" key="1">
    <source>
        <dbReference type="ARBA" id="ARBA00001974"/>
    </source>
</evidence>
<reference evidence="12 13" key="1">
    <citation type="submission" date="2014-04" db="EMBL/GenBank/DDBJ databases">
        <authorList>
            <consortium name="DOE Joint Genome Institute"/>
            <person name="Kuo A."/>
            <person name="Tarkka M."/>
            <person name="Buscot F."/>
            <person name="Kohler A."/>
            <person name="Nagy L.G."/>
            <person name="Floudas D."/>
            <person name="Copeland A."/>
            <person name="Barry K.W."/>
            <person name="Cichocki N."/>
            <person name="Veneault-Fourrey C."/>
            <person name="LaButti K."/>
            <person name="Lindquist E.A."/>
            <person name="Lipzen A."/>
            <person name="Lundell T."/>
            <person name="Morin E."/>
            <person name="Murat C."/>
            <person name="Sun H."/>
            <person name="Tunlid A."/>
            <person name="Henrissat B."/>
            <person name="Grigoriev I.V."/>
            <person name="Hibbett D.S."/>
            <person name="Martin F."/>
            <person name="Nordberg H.P."/>
            <person name="Cantor M.N."/>
            <person name="Hua S.X."/>
        </authorList>
    </citation>
    <scope>NUCLEOTIDE SEQUENCE [LARGE SCALE GENOMIC DNA]</scope>
    <source>
        <strain evidence="12 13">F 1598</strain>
    </source>
</reference>
<sequence length="546" mass="59028">MPHFKHSFHTSRSLSDGLARAGKTKSTQWRSFLDVGLGLVGSGLLGYSFATWNVKPVSSTDELGVADEKPQYGSPEDFAKAIEELKTTFPSDGAVSTDPDVLHAHGFSIIRYLPAAAHSVVIFPQSTEDVVKVVKIATKYRMPIVPYSGATSLEGHFHGRDGGGICVDMSEMDRIIEIHEADSDIVCQPGALWMDINAMLAEKGIPLFFPIDPAPTATIGGMMSTGCSGTNAVRYGTAKGEWFLNATVVLPSGEVIKTRQRSRKSSAGFDTTKLFIGAEGTLGIITEVTIRLAPLLPTNVAVAQFPDVRKATEASIEIMNRGAGIQCVELCDDNFMRATNKYGQSQRKWPEKDSLFFKFQGPSQASLDETAQIVKEVVKKHGGTGFELAASAEEAAELWADRKNALYSGMALLEGSKGRGTDVCVPVSRLPELVYETKKDLNALGIVSTIVGHIGDGNFHALLLFRDEREENVVNEAVHNMVELAIALDGTCTGEHGVGIGKREYLYEELGEGTVELMKTIKQTIDPLGLFNPGKLYPEPISSKGK</sequence>
<organism evidence="12 13">
    <name type="scientific">Piloderma croceum (strain F 1598)</name>
    <dbReference type="NCBI Taxonomy" id="765440"/>
    <lineage>
        <taxon>Eukaryota</taxon>
        <taxon>Fungi</taxon>
        <taxon>Dikarya</taxon>
        <taxon>Basidiomycota</taxon>
        <taxon>Agaricomycotina</taxon>
        <taxon>Agaricomycetes</taxon>
        <taxon>Agaricomycetidae</taxon>
        <taxon>Atheliales</taxon>
        <taxon>Atheliaceae</taxon>
        <taxon>Piloderma</taxon>
    </lineage>
</organism>
<dbReference type="PANTHER" id="PTHR11748:SF111">
    <property type="entry name" value="D-LACTATE DEHYDROGENASE, MITOCHONDRIAL-RELATED"/>
    <property type="match status" value="1"/>
</dbReference>
<evidence type="ECO:0000313" key="13">
    <source>
        <dbReference type="Proteomes" id="UP000054166"/>
    </source>
</evidence>
<dbReference type="Proteomes" id="UP000054166">
    <property type="component" value="Unassembled WGS sequence"/>
</dbReference>
<evidence type="ECO:0000256" key="4">
    <source>
        <dbReference type="ARBA" id="ARBA00022630"/>
    </source>
</evidence>
<keyword evidence="5" id="KW-0274">FAD</keyword>
<name>A0A0C3BK75_PILCF</name>
<evidence type="ECO:0000256" key="6">
    <source>
        <dbReference type="ARBA" id="ARBA00022946"/>
    </source>
</evidence>
<dbReference type="AlphaFoldDB" id="A0A0C3BK75"/>
<dbReference type="HOGENOM" id="CLU_017779_3_3_1"/>
<dbReference type="FunFam" id="3.30.70.2740:FF:000001">
    <property type="entry name" value="D-lactate dehydrogenase mitochondrial"/>
    <property type="match status" value="1"/>
</dbReference>
<protein>
    <recommendedName>
        <fullName evidence="9">D-lactate dehydrogenase (cytochrome)</fullName>
        <ecNumber evidence="9">1.1.2.4</ecNumber>
    </recommendedName>
</protein>
<dbReference type="GO" id="GO:0005739">
    <property type="term" value="C:mitochondrion"/>
    <property type="evidence" value="ECO:0007669"/>
    <property type="project" value="UniProtKB-SubCell"/>
</dbReference>
<dbReference type="EC" id="1.1.2.4" evidence="9"/>
<dbReference type="GO" id="GO:0004458">
    <property type="term" value="F:D-lactate dehydrogenase (cytochrome) activity"/>
    <property type="evidence" value="ECO:0007669"/>
    <property type="project" value="UniProtKB-EC"/>
</dbReference>
<comment type="cofactor">
    <cofactor evidence="1">
        <name>FAD</name>
        <dbReference type="ChEBI" id="CHEBI:57692"/>
    </cofactor>
</comment>
<dbReference type="InParanoid" id="A0A0C3BK75"/>
<evidence type="ECO:0000256" key="8">
    <source>
        <dbReference type="ARBA" id="ARBA00023128"/>
    </source>
</evidence>
<keyword evidence="13" id="KW-1185">Reference proteome</keyword>
<comment type="similarity">
    <text evidence="3">Belongs to the FAD-binding oxidoreductase/transferase type 4 family.</text>
</comment>
<dbReference type="Pfam" id="PF02913">
    <property type="entry name" value="FAD-oxidase_C"/>
    <property type="match status" value="1"/>
</dbReference>
<evidence type="ECO:0000256" key="9">
    <source>
        <dbReference type="ARBA" id="ARBA00038897"/>
    </source>
</evidence>
<dbReference type="SUPFAM" id="SSF55103">
    <property type="entry name" value="FAD-linked oxidases, C-terminal domain"/>
    <property type="match status" value="1"/>
</dbReference>
<dbReference type="InterPro" id="IPR006094">
    <property type="entry name" value="Oxid_FAD_bind_N"/>
</dbReference>
<keyword evidence="6" id="KW-0809">Transit peptide</keyword>
<dbReference type="PROSITE" id="PS51387">
    <property type="entry name" value="FAD_PCMH"/>
    <property type="match status" value="1"/>
</dbReference>
<evidence type="ECO:0000256" key="3">
    <source>
        <dbReference type="ARBA" id="ARBA00008000"/>
    </source>
</evidence>